<gene>
    <name evidence="1" type="ORF">E2562_016187</name>
</gene>
<sequence>MDSKQLIPSNSGANRGLASCFLPAGRELCPACFSPSCLGGFSAGFCCCFSPLVFQENRVEYPAAAISAGDELRIEKARILSMIEKLVLH</sequence>
<accession>A0A6G1CQA8</accession>
<name>A0A6G1CQA8_9ORYZ</name>
<protein>
    <submittedName>
        <fullName evidence="1">Uncharacterized protein</fullName>
    </submittedName>
</protein>
<evidence type="ECO:0000313" key="1">
    <source>
        <dbReference type="EMBL" id="KAF0902336.1"/>
    </source>
</evidence>
<keyword evidence="2" id="KW-1185">Reference proteome</keyword>
<evidence type="ECO:0000313" key="2">
    <source>
        <dbReference type="Proteomes" id="UP000479710"/>
    </source>
</evidence>
<organism evidence="1 2">
    <name type="scientific">Oryza meyeriana var. granulata</name>
    <dbReference type="NCBI Taxonomy" id="110450"/>
    <lineage>
        <taxon>Eukaryota</taxon>
        <taxon>Viridiplantae</taxon>
        <taxon>Streptophyta</taxon>
        <taxon>Embryophyta</taxon>
        <taxon>Tracheophyta</taxon>
        <taxon>Spermatophyta</taxon>
        <taxon>Magnoliopsida</taxon>
        <taxon>Liliopsida</taxon>
        <taxon>Poales</taxon>
        <taxon>Poaceae</taxon>
        <taxon>BOP clade</taxon>
        <taxon>Oryzoideae</taxon>
        <taxon>Oryzeae</taxon>
        <taxon>Oryzinae</taxon>
        <taxon>Oryza</taxon>
        <taxon>Oryza meyeriana</taxon>
    </lineage>
</organism>
<comment type="caution">
    <text evidence="1">The sequence shown here is derived from an EMBL/GenBank/DDBJ whole genome shotgun (WGS) entry which is preliminary data.</text>
</comment>
<reference evidence="1 2" key="1">
    <citation type="submission" date="2019-11" db="EMBL/GenBank/DDBJ databases">
        <title>Whole genome sequence of Oryza granulata.</title>
        <authorList>
            <person name="Li W."/>
        </authorList>
    </citation>
    <scope>NUCLEOTIDE SEQUENCE [LARGE SCALE GENOMIC DNA]</scope>
    <source>
        <strain evidence="2">cv. Menghai</strain>
        <tissue evidence="1">Leaf</tissue>
    </source>
</reference>
<dbReference type="EMBL" id="SPHZ02000008">
    <property type="protein sequence ID" value="KAF0902336.1"/>
    <property type="molecule type" value="Genomic_DNA"/>
</dbReference>
<proteinExistence type="predicted"/>
<dbReference type="AlphaFoldDB" id="A0A6G1CQA8"/>
<dbReference type="Proteomes" id="UP000479710">
    <property type="component" value="Unassembled WGS sequence"/>
</dbReference>